<keyword evidence="3" id="KW-1133">Transmembrane helix</keyword>
<dbReference type="AlphaFoldDB" id="A0A7C5AN26"/>
<proteinExistence type="predicted"/>
<sequence>MIKDMRRRRLLLGVMALVALMGFLTWAFWRSEAFWHLSGRMLLAWAQTRLQGEIRVGHFEGHPLTGLTLVNVVLRTKVGEVLEVARIKLRLSPWSLITLQPVVGYLELKDPRLTLPKGEAGDLIRGILRSRGEESHFPLSFKSLTISEAVVQNGQVSFLLGEEMRRITGLEAQMTLTLLHPGQPQEKLLLRRGWVKADTSRGPVSLTGRLILSREQLHLLSLTMDFRDRSWLTLSGDLRFDQKLERFSAQGEIGPVSGKELGALVDCWPSAFDLRGRFQVQGTLAELQLKVQGQAAEAVFSLEGILKDPLGAWSYKGNLALSQLQPSLLAPFSKVWAEKLAGLSPVTLKGEFEAQGSAWSWEQFGGRFHSDPAIWGKRYLAQLAFTLAGTPGLQQLNATATGNFGRLVLGLKGPLLKGAQGEVRLRVEGLRPGILGLPGSSDDLYTGDFQGTFRLPRWTSPVDLALAGDLRVTGRVGGYPLRGAQVHLGWEKGRWTLSRGEIAWGNLKAVINGAVSAERVELKGEGHLIPGVSGPFLQNLEGPLRWQGSLSGARNSPRLGLQAQGQRLRWQGLNFEGLTLSASLEGWPFRSGSVELKARECLTPLGPFKEVSLHANGTEGNWRFRARSASGGGQAEMAGMIKWDTRPLNVSLERALLQGNRVKVENLGPLRLRFLPGLEVEPATFKVNGGLVRLEARVRQDEVFGRLEAENIPAGILAVKGQPLEGNLKIRASLGGEARRPIFQGEVGLGPGRLGAFRFHSFTGAFGYQGGRLTLKAQLEQQPEGPRLTLEGQVPLIFSLIPFNLNWGKEDLRLRLSGDRTDLALLGALTPEVVAASGPVNLRMEWQGPASRPQVSGEVRWGEGSLKFRQAGKAYHLRPGVIRLQGDRMSLSQIVLQSRGTATISGEIRLAGFQVDKINLKAQLAGFEALSRVGSEALGNGELFLQGDLKNLALTGRLQVTQASFRSIFFASGLHEDIVILKPRRAAVSPEEPVLDLTGDLLNRLRLDLTLESTGGVWVRDPRFKVEVAGNLKATKKPGESVLIRGQLRALQGTIDIQDRSFKIVEGTLNFPGAPRAPATLSGRALYEMSDVTLVLNFSGPTTSPVLQYSSIPPLPPSDVLAYLLFGRPARALTREEYQVVSPEALGALGGLAAKKLQNFLGKGFPLLGDITFKGDTERMGLSKPLTKDLSISLERKINPLSRDDENQIRLEYRINRHLGVESQMGKRNSGADVIFNFDF</sequence>
<dbReference type="GO" id="GO:0005886">
    <property type="term" value="C:plasma membrane"/>
    <property type="evidence" value="ECO:0007669"/>
    <property type="project" value="InterPro"/>
</dbReference>
<evidence type="ECO:0000256" key="2">
    <source>
        <dbReference type="ARBA" id="ARBA00022692"/>
    </source>
</evidence>
<evidence type="ECO:0000256" key="3">
    <source>
        <dbReference type="ARBA" id="ARBA00022989"/>
    </source>
</evidence>
<keyword evidence="2" id="KW-0812">Transmembrane</keyword>
<evidence type="ECO:0000313" key="6">
    <source>
        <dbReference type="EMBL" id="HGZ12112.1"/>
    </source>
</evidence>
<protein>
    <submittedName>
        <fullName evidence="6">Translocation/assembly module TamB</fullName>
    </submittedName>
</protein>
<accession>A0A7C5AN26</accession>
<evidence type="ECO:0000256" key="1">
    <source>
        <dbReference type="ARBA" id="ARBA00004167"/>
    </source>
</evidence>
<evidence type="ECO:0000256" key="4">
    <source>
        <dbReference type="ARBA" id="ARBA00023136"/>
    </source>
</evidence>
<keyword evidence="4" id="KW-0472">Membrane</keyword>
<evidence type="ECO:0000259" key="5">
    <source>
        <dbReference type="Pfam" id="PF04357"/>
    </source>
</evidence>
<dbReference type="PANTHER" id="PTHR36985:SF1">
    <property type="entry name" value="TRANSLOCATION AND ASSEMBLY MODULE SUBUNIT TAMB"/>
    <property type="match status" value="1"/>
</dbReference>
<gene>
    <name evidence="6" type="ORF">ENW48_07835</name>
</gene>
<organism evidence="6">
    <name type="scientific">Desulfobacca acetoxidans</name>
    <dbReference type="NCBI Taxonomy" id="60893"/>
    <lineage>
        <taxon>Bacteria</taxon>
        <taxon>Pseudomonadati</taxon>
        <taxon>Thermodesulfobacteriota</taxon>
        <taxon>Desulfobaccia</taxon>
        <taxon>Desulfobaccales</taxon>
        <taxon>Desulfobaccaceae</taxon>
        <taxon>Desulfobacca</taxon>
    </lineage>
</organism>
<dbReference type="GO" id="GO:0009306">
    <property type="term" value="P:protein secretion"/>
    <property type="evidence" value="ECO:0007669"/>
    <property type="project" value="InterPro"/>
</dbReference>
<dbReference type="EMBL" id="DTKJ01000055">
    <property type="protein sequence ID" value="HGZ12112.1"/>
    <property type="molecule type" value="Genomic_DNA"/>
</dbReference>
<dbReference type="Pfam" id="PF04357">
    <property type="entry name" value="TamB"/>
    <property type="match status" value="1"/>
</dbReference>
<dbReference type="InterPro" id="IPR007452">
    <property type="entry name" value="TamB_C"/>
</dbReference>
<name>A0A7C5AN26_9BACT</name>
<dbReference type="PANTHER" id="PTHR36985">
    <property type="entry name" value="TRANSLOCATION AND ASSEMBLY MODULE SUBUNIT TAMB"/>
    <property type="match status" value="1"/>
</dbReference>
<reference evidence="6" key="1">
    <citation type="journal article" date="2020" name="mSystems">
        <title>Genome- and Community-Level Interaction Insights into Carbon Utilization and Element Cycling Functions of Hydrothermarchaeota in Hydrothermal Sediment.</title>
        <authorList>
            <person name="Zhou Z."/>
            <person name="Liu Y."/>
            <person name="Xu W."/>
            <person name="Pan J."/>
            <person name="Luo Z.H."/>
            <person name="Li M."/>
        </authorList>
    </citation>
    <scope>NUCLEOTIDE SEQUENCE [LARGE SCALE GENOMIC DNA]</scope>
    <source>
        <strain evidence="6">SpSt-853</strain>
    </source>
</reference>
<feature type="domain" description="Translocation and assembly module TamB C-terminal" evidence="5">
    <location>
        <begin position="898"/>
        <end position="1240"/>
    </location>
</feature>
<comment type="subcellular location">
    <subcellularLocation>
        <location evidence="1">Membrane</location>
        <topology evidence="1">Single-pass membrane protein</topology>
    </subcellularLocation>
</comment>
<comment type="caution">
    <text evidence="6">The sequence shown here is derived from an EMBL/GenBank/DDBJ whole genome shotgun (WGS) entry which is preliminary data.</text>
</comment>